<dbReference type="Proteomes" id="UP000015102">
    <property type="component" value="Unassembled WGS sequence"/>
</dbReference>
<evidence type="ECO:0000313" key="1">
    <source>
        <dbReference type="EnsemblMetazoa" id="MESCA007469-PA"/>
    </source>
</evidence>
<dbReference type="AlphaFoldDB" id="T1GUQ1"/>
<proteinExistence type="predicted"/>
<keyword evidence="2" id="KW-1185">Reference proteome</keyword>
<name>T1GUQ1_MEGSC</name>
<accession>T1GUQ1</accession>
<evidence type="ECO:0000313" key="2">
    <source>
        <dbReference type="Proteomes" id="UP000015102"/>
    </source>
</evidence>
<organism evidence="1 2">
    <name type="scientific">Megaselia scalaris</name>
    <name type="common">Humpbacked fly</name>
    <name type="synonym">Phora scalaris</name>
    <dbReference type="NCBI Taxonomy" id="36166"/>
    <lineage>
        <taxon>Eukaryota</taxon>
        <taxon>Metazoa</taxon>
        <taxon>Ecdysozoa</taxon>
        <taxon>Arthropoda</taxon>
        <taxon>Hexapoda</taxon>
        <taxon>Insecta</taxon>
        <taxon>Pterygota</taxon>
        <taxon>Neoptera</taxon>
        <taxon>Endopterygota</taxon>
        <taxon>Diptera</taxon>
        <taxon>Brachycera</taxon>
        <taxon>Muscomorpha</taxon>
        <taxon>Platypezoidea</taxon>
        <taxon>Phoridae</taxon>
        <taxon>Megaseliini</taxon>
        <taxon>Megaselia</taxon>
    </lineage>
</organism>
<reference evidence="2" key="1">
    <citation type="submission" date="2013-02" db="EMBL/GenBank/DDBJ databases">
        <authorList>
            <person name="Hughes D."/>
        </authorList>
    </citation>
    <scope>NUCLEOTIDE SEQUENCE</scope>
    <source>
        <strain>Durham</strain>
        <strain evidence="2">NC isolate 2 -- Noor lab</strain>
    </source>
</reference>
<sequence>MKLETSIADIRPGDGILAAVIEEVLVESTIEVFENTEDYKTFKLIESRPSISEIQKTHLRGPVTEEVLAFESSVDLRKIGPEEPTKLSPVVDSSLVAPSKSEISPIESTGTYDSKNIIQFKTTTLLEPALSASNTTVLFEEFKEVKPKELIEGDVKLYSHEQKVTIIQSDTPEILEHQTQTQSTTIDKTQTQPQIEMQLKPKKTKTFTKIVTTIK</sequence>
<reference evidence="1" key="2">
    <citation type="submission" date="2015-06" db="UniProtKB">
        <authorList>
            <consortium name="EnsemblMetazoa"/>
        </authorList>
    </citation>
    <scope>IDENTIFICATION</scope>
</reference>
<dbReference type="HOGENOM" id="CLU_1284601_0_0_1"/>
<protein>
    <submittedName>
        <fullName evidence="1">Uncharacterized protein</fullName>
    </submittedName>
</protein>
<dbReference type="EMBL" id="CAQQ02110701">
    <property type="status" value="NOT_ANNOTATED_CDS"/>
    <property type="molecule type" value="Genomic_DNA"/>
</dbReference>
<dbReference type="EnsemblMetazoa" id="MESCA007469-RA">
    <property type="protein sequence ID" value="MESCA007469-PA"/>
    <property type="gene ID" value="MESCA007469"/>
</dbReference>